<keyword evidence="2" id="KW-0004">4Fe-4S</keyword>
<evidence type="ECO:0000259" key="7">
    <source>
        <dbReference type="PROSITE" id="PS51918"/>
    </source>
</evidence>
<keyword evidence="4" id="KW-0479">Metal-binding</keyword>
<comment type="caution">
    <text evidence="8">The sequence shown here is derived from an EMBL/GenBank/DDBJ whole genome shotgun (WGS) entry which is preliminary data.</text>
</comment>
<dbReference type="SFLD" id="SFLDG01386">
    <property type="entry name" value="main_SPASM_domain-containing"/>
    <property type="match status" value="1"/>
</dbReference>
<keyword evidence="9" id="KW-1185">Reference proteome</keyword>
<evidence type="ECO:0000256" key="5">
    <source>
        <dbReference type="ARBA" id="ARBA00023004"/>
    </source>
</evidence>
<dbReference type="EMBL" id="JAPWIJ010000005">
    <property type="protein sequence ID" value="MCZ4519386.1"/>
    <property type="molecule type" value="Genomic_DNA"/>
</dbReference>
<dbReference type="InterPro" id="IPR007197">
    <property type="entry name" value="rSAM"/>
</dbReference>
<dbReference type="SFLD" id="SFLDS00029">
    <property type="entry name" value="Radical_SAM"/>
    <property type="match status" value="1"/>
</dbReference>
<dbReference type="PANTHER" id="PTHR11228:SF7">
    <property type="entry name" value="PQQA PEPTIDE CYCLASE"/>
    <property type="match status" value="1"/>
</dbReference>
<dbReference type="RefSeq" id="WP_269604742.1">
    <property type="nucleotide sequence ID" value="NZ_JAPWIJ010000005.1"/>
</dbReference>
<dbReference type="Pfam" id="PF13186">
    <property type="entry name" value="SPASM"/>
    <property type="match status" value="1"/>
</dbReference>
<evidence type="ECO:0000256" key="4">
    <source>
        <dbReference type="ARBA" id="ARBA00022723"/>
    </source>
</evidence>
<proteinExistence type="predicted"/>
<reference evidence="8" key="1">
    <citation type="submission" date="2022-12" db="EMBL/GenBank/DDBJ databases">
        <authorList>
            <person name="Krivoruchko A.V."/>
            <person name="Elkin A."/>
        </authorList>
    </citation>
    <scope>NUCLEOTIDE SEQUENCE</scope>
    <source>
        <strain evidence="8">IEGM 1391</strain>
    </source>
</reference>
<dbReference type="InterPro" id="IPR058240">
    <property type="entry name" value="rSAM_sf"/>
</dbReference>
<dbReference type="InterPro" id="IPR050377">
    <property type="entry name" value="Radical_SAM_PqqE_MftC-like"/>
</dbReference>
<organism evidence="8 9">
    <name type="scientific">Rhodococcus ruber</name>
    <dbReference type="NCBI Taxonomy" id="1830"/>
    <lineage>
        <taxon>Bacteria</taxon>
        <taxon>Bacillati</taxon>
        <taxon>Actinomycetota</taxon>
        <taxon>Actinomycetes</taxon>
        <taxon>Mycobacteriales</taxon>
        <taxon>Nocardiaceae</taxon>
        <taxon>Rhodococcus</taxon>
    </lineage>
</organism>
<gene>
    <name evidence="8" type="ORF">O4220_12755</name>
</gene>
<dbReference type="Gene3D" id="3.20.20.70">
    <property type="entry name" value="Aldolase class I"/>
    <property type="match status" value="1"/>
</dbReference>
<evidence type="ECO:0000256" key="3">
    <source>
        <dbReference type="ARBA" id="ARBA00022691"/>
    </source>
</evidence>
<keyword evidence="5" id="KW-0408">Iron</keyword>
<dbReference type="InterPro" id="IPR023885">
    <property type="entry name" value="4Fe4S-binding_SPASM_dom"/>
</dbReference>
<dbReference type="PROSITE" id="PS51918">
    <property type="entry name" value="RADICAL_SAM"/>
    <property type="match status" value="1"/>
</dbReference>
<name>A0ABT4MEG0_9NOCA</name>
<dbReference type="SFLD" id="SFLDG01067">
    <property type="entry name" value="SPASM/twitch_domain_containing"/>
    <property type="match status" value="1"/>
</dbReference>
<dbReference type="InterPro" id="IPR017200">
    <property type="entry name" value="PqqE-like"/>
</dbReference>
<accession>A0ABT4MEG0</accession>
<protein>
    <submittedName>
        <fullName evidence="8">Radical SAM protein</fullName>
    </submittedName>
</protein>
<keyword evidence="6" id="KW-0411">Iron-sulfur</keyword>
<dbReference type="InterPro" id="IPR013785">
    <property type="entry name" value="Aldolase_TIM"/>
</dbReference>
<sequence length="346" mass="38357">MTDSITDDIRAPLDLVLHTPVKGWLQITAACNMRCKQCYGDCGSEPPTDELQTEEFIRVLKDMADTGVIELLMEGGEPLVRPDLFEILASCTDRILIRLRTNATLLDAAMATKLKEVGVGSVVVDFMGASAETHDWHYETSGAFEKTKRGFEVAVEHGLDPAALMIMTRRNVTELQDFVDMAVALGAKRVGILRLYPLGRARDSWQEMALTLPEQMQALAEVEVPDGIHLMRSWHPRDANCCWQSTGVTSSGRSVGCSYLREFVNFGDLRTQDFLSTWHHPHAEHLRRRQVHPHCPDCAETQGSAGGCRSTAFAFTGDWNAPDPFCTTTNGGIDVSVLPPRRDPQT</sequence>
<dbReference type="PIRSF" id="PIRSF037420">
    <property type="entry name" value="PQQ_syn_pqqE"/>
    <property type="match status" value="1"/>
</dbReference>
<evidence type="ECO:0000313" key="8">
    <source>
        <dbReference type="EMBL" id="MCZ4519386.1"/>
    </source>
</evidence>
<evidence type="ECO:0000256" key="2">
    <source>
        <dbReference type="ARBA" id="ARBA00022485"/>
    </source>
</evidence>
<dbReference type="SUPFAM" id="SSF102114">
    <property type="entry name" value="Radical SAM enzymes"/>
    <property type="match status" value="1"/>
</dbReference>
<feature type="domain" description="Radical SAM core" evidence="7">
    <location>
        <begin position="17"/>
        <end position="236"/>
    </location>
</feature>
<evidence type="ECO:0000256" key="6">
    <source>
        <dbReference type="ARBA" id="ARBA00023014"/>
    </source>
</evidence>
<evidence type="ECO:0000313" key="9">
    <source>
        <dbReference type="Proteomes" id="UP001081071"/>
    </source>
</evidence>
<keyword evidence="3" id="KW-0949">S-adenosyl-L-methionine</keyword>
<dbReference type="PANTHER" id="PTHR11228">
    <property type="entry name" value="RADICAL SAM DOMAIN PROTEIN"/>
    <property type="match status" value="1"/>
</dbReference>
<evidence type="ECO:0000256" key="1">
    <source>
        <dbReference type="ARBA" id="ARBA00001966"/>
    </source>
</evidence>
<comment type="cofactor">
    <cofactor evidence="1">
        <name>[4Fe-4S] cluster</name>
        <dbReference type="ChEBI" id="CHEBI:49883"/>
    </cofactor>
</comment>
<dbReference type="CDD" id="cd01335">
    <property type="entry name" value="Radical_SAM"/>
    <property type="match status" value="1"/>
</dbReference>
<dbReference type="Pfam" id="PF04055">
    <property type="entry name" value="Radical_SAM"/>
    <property type="match status" value="1"/>
</dbReference>
<dbReference type="Proteomes" id="UP001081071">
    <property type="component" value="Unassembled WGS sequence"/>
</dbReference>